<proteinExistence type="predicted"/>
<gene>
    <name evidence="2" type="ORF">Q3982_05795</name>
</gene>
<sequence>MNSKFAKVFALLLFVVAGLFLAVVALVAVLSTTIYIETDGEVPTVVSLFSHGLLLPLAGIAAGVVVILLMVVLGRCSRHVPKKVVLCVLIALTTLLGLWWVLIQDVDTSRFGDSYRLLQFAKEAAAGNWESFTGSAVITKVSELPDDAHLYFMEYPFQAGIFWYFYDFYCLFGDAAVKALLVANVVADEVTILAILGITKLLGRDCDGSSVVAAALLALCVPLHFSAAFPYGNNIGLCFGSLFLLLQCRAFCAEGAGSKIGNIAASAIPFVLTLMIKSTFILFGIAAVIGWFIYAIKFKKSLLLLSALVVLVVSNTLSSAPVRVLESKAGYSFGDGMPKTSWLMLGSNRSDSTDAAGWWDTQAIEVFLSAEGDKNVQGTLTLSAIKGNVVELIASPTEALIFYFEKLSTEWADPTFEFFVYAGMNAKDFDTFFDPYDALGMDKPAKVLVSVLDGLQICVYVLAFAYLVSLARSGRFFGPQLLLVGTFFTGFGCYLLWEAKGIYLLP</sequence>
<feature type="transmembrane region" description="Helical" evidence="1">
    <location>
        <begin position="447"/>
        <end position="471"/>
    </location>
</feature>
<protein>
    <recommendedName>
        <fullName evidence="4">Glycosyltransferase RgtA/B/C/D-like domain-containing protein</fullName>
    </recommendedName>
</protein>
<reference evidence="2" key="1">
    <citation type="submission" date="2023-07" db="EMBL/GenBank/DDBJ databases">
        <title>Between Cages and Wild: Unraveling the Impact of Captivity on Animal Microbiomes and Antimicrobial Resistance.</title>
        <authorList>
            <person name="Schmartz G.P."/>
            <person name="Rehner J."/>
            <person name="Schuff M.J."/>
            <person name="Becker S.L."/>
            <person name="Kravczyk M."/>
            <person name="Gurevich A."/>
            <person name="Francke R."/>
            <person name="Mueller R."/>
            <person name="Keller V."/>
            <person name="Keller A."/>
        </authorList>
    </citation>
    <scope>NUCLEOTIDE SEQUENCE</scope>
    <source>
        <strain evidence="2">S12M_St_49</strain>
    </source>
</reference>
<feature type="transmembrane region" description="Helical" evidence="1">
    <location>
        <begin position="12"/>
        <end position="36"/>
    </location>
</feature>
<keyword evidence="1" id="KW-0472">Membrane</keyword>
<keyword evidence="1" id="KW-0812">Transmembrane</keyword>
<evidence type="ECO:0000256" key="1">
    <source>
        <dbReference type="SAM" id="Phobius"/>
    </source>
</evidence>
<organism evidence="2 3">
    <name type="scientific">Phoenicibacter congonensis</name>
    <dbReference type="NCBI Taxonomy" id="1944646"/>
    <lineage>
        <taxon>Bacteria</taxon>
        <taxon>Bacillati</taxon>
        <taxon>Actinomycetota</taxon>
        <taxon>Coriobacteriia</taxon>
        <taxon>Eggerthellales</taxon>
        <taxon>Eggerthellaceae</taxon>
        <taxon>Phoenicibacter</taxon>
    </lineage>
</organism>
<name>A0AA43UB80_9ACTN</name>
<feature type="non-terminal residue" evidence="2">
    <location>
        <position position="506"/>
    </location>
</feature>
<feature type="transmembrane region" description="Helical" evidence="1">
    <location>
        <begin position="231"/>
        <end position="251"/>
    </location>
</feature>
<feature type="transmembrane region" description="Helical" evidence="1">
    <location>
        <begin position="208"/>
        <end position="225"/>
    </location>
</feature>
<keyword evidence="3" id="KW-1185">Reference proteome</keyword>
<feature type="transmembrane region" description="Helical" evidence="1">
    <location>
        <begin position="477"/>
        <end position="497"/>
    </location>
</feature>
<evidence type="ECO:0000313" key="2">
    <source>
        <dbReference type="EMBL" id="MDO4842172.1"/>
    </source>
</evidence>
<keyword evidence="1" id="KW-1133">Transmembrane helix</keyword>
<dbReference type="EMBL" id="JAUMVS010000108">
    <property type="protein sequence ID" value="MDO4842172.1"/>
    <property type="molecule type" value="Genomic_DNA"/>
</dbReference>
<feature type="transmembrane region" description="Helical" evidence="1">
    <location>
        <begin position="175"/>
        <end position="196"/>
    </location>
</feature>
<comment type="caution">
    <text evidence="2">The sequence shown here is derived from an EMBL/GenBank/DDBJ whole genome shotgun (WGS) entry which is preliminary data.</text>
</comment>
<feature type="transmembrane region" description="Helical" evidence="1">
    <location>
        <begin position="263"/>
        <end position="296"/>
    </location>
</feature>
<accession>A0AA43UB80</accession>
<feature type="transmembrane region" description="Helical" evidence="1">
    <location>
        <begin position="302"/>
        <end position="322"/>
    </location>
</feature>
<evidence type="ECO:0008006" key="4">
    <source>
        <dbReference type="Google" id="ProtNLM"/>
    </source>
</evidence>
<feature type="transmembrane region" description="Helical" evidence="1">
    <location>
        <begin position="84"/>
        <end position="103"/>
    </location>
</feature>
<evidence type="ECO:0000313" key="3">
    <source>
        <dbReference type="Proteomes" id="UP001168575"/>
    </source>
</evidence>
<dbReference type="Proteomes" id="UP001168575">
    <property type="component" value="Unassembled WGS sequence"/>
</dbReference>
<feature type="transmembrane region" description="Helical" evidence="1">
    <location>
        <begin position="48"/>
        <end position="72"/>
    </location>
</feature>
<dbReference type="AlphaFoldDB" id="A0AA43UB80"/>